<evidence type="ECO:0000313" key="2">
    <source>
        <dbReference type="EMBL" id="MFD2648013.1"/>
    </source>
</evidence>
<feature type="compositionally biased region" description="Basic residues" evidence="1">
    <location>
        <begin position="61"/>
        <end position="70"/>
    </location>
</feature>
<protein>
    <submittedName>
        <fullName evidence="2">Uncharacterized protein</fullName>
    </submittedName>
</protein>
<keyword evidence="3" id="KW-1185">Reference proteome</keyword>
<evidence type="ECO:0000256" key="1">
    <source>
        <dbReference type="SAM" id="MobiDB-lite"/>
    </source>
</evidence>
<name>A0ABW5QJV3_9HYPH</name>
<evidence type="ECO:0000313" key="3">
    <source>
        <dbReference type="Proteomes" id="UP001597521"/>
    </source>
</evidence>
<comment type="caution">
    <text evidence="2">The sequence shown here is derived from an EMBL/GenBank/DDBJ whole genome shotgun (WGS) entry which is preliminary data.</text>
</comment>
<feature type="region of interest" description="Disordered" evidence="1">
    <location>
        <begin position="37"/>
        <end position="70"/>
    </location>
</feature>
<dbReference type="RefSeq" id="WP_386833080.1">
    <property type="nucleotide sequence ID" value="NZ_JBHUNP010000001.1"/>
</dbReference>
<proteinExistence type="predicted"/>
<dbReference type="Proteomes" id="UP001597521">
    <property type="component" value="Unassembled WGS sequence"/>
</dbReference>
<dbReference type="EMBL" id="JBHUNP010000001">
    <property type="protein sequence ID" value="MFD2648013.1"/>
    <property type="molecule type" value="Genomic_DNA"/>
</dbReference>
<accession>A0ABW5QJV3</accession>
<gene>
    <name evidence="2" type="ORF">ACFSX5_09435</name>
</gene>
<organism evidence="2 3">
    <name type="scientific">Devosia albogilva</name>
    <dbReference type="NCBI Taxonomy" id="429726"/>
    <lineage>
        <taxon>Bacteria</taxon>
        <taxon>Pseudomonadati</taxon>
        <taxon>Pseudomonadota</taxon>
        <taxon>Alphaproteobacteria</taxon>
        <taxon>Hyphomicrobiales</taxon>
        <taxon>Devosiaceae</taxon>
        <taxon>Devosia</taxon>
    </lineage>
</organism>
<reference evidence="3" key="1">
    <citation type="journal article" date="2019" name="Int. J. Syst. Evol. Microbiol.">
        <title>The Global Catalogue of Microorganisms (GCM) 10K type strain sequencing project: providing services to taxonomists for standard genome sequencing and annotation.</title>
        <authorList>
            <consortium name="The Broad Institute Genomics Platform"/>
            <consortium name="The Broad Institute Genome Sequencing Center for Infectious Disease"/>
            <person name="Wu L."/>
            <person name="Ma J."/>
        </authorList>
    </citation>
    <scope>NUCLEOTIDE SEQUENCE [LARGE SCALE GENOMIC DNA]</scope>
    <source>
        <strain evidence="3">CCM 7427</strain>
    </source>
</reference>
<sequence>MTRLPPTIDFDESQHPELTSIFRDIDAAIAAVIASDPAFRPRPASKRRRPAAKGAAAPAARTRRSQRAAA</sequence>